<name>A0A0F9AGF6_9ZZZZ</name>
<gene>
    <name evidence="1" type="ORF">LCGC14_2573830</name>
</gene>
<proteinExistence type="predicted"/>
<sequence length="36" mass="4167">MAFQDAYKLAEEAAEQLRPTLDFLKAVGSLRRRRSK</sequence>
<protein>
    <submittedName>
        <fullName evidence="1">Uncharacterized protein</fullName>
    </submittedName>
</protein>
<reference evidence="1" key="1">
    <citation type="journal article" date="2015" name="Nature">
        <title>Complex archaea that bridge the gap between prokaryotes and eukaryotes.</title>
        <authorList>
            <person name="Spang A."/>
            <person name="Saw J.H."/>
            <person name="Jorgensen S.L."/>
            <person name="Zaremba-Niedzwiedzka K."/>
            <person name="Martijn J."/>
            <person name="Lind A.E."/>
            <person name="van Eijk R."/>
            <person name="Schleper C."/>
            <person name="Guy L."/>
            <person name="Ettema T.J."/>
        </authorList>
    </citation>
    <scope>NUCLEOTIDE SEQUENCE</scope>
</reference>
<dbReference type="AlphaFoldDB" id="A0A0F9AGF6"/>
<organism evidence="1">
    <name type="scientific">marine sediment metagenome</name>
    <dbReference type="NCBI Taxonomy" id="412755"/>
    <lineage>
        <taxon>unclassified sequences</taxon>
        <taxon>metagenomes</taxon>
        <taxon>ecological metagenomes</taxon>
    </lineage>
</organism>
<dbReference type="EMBL" id="LAZR01042801">
    <property type="protein sequence ID" value="KKL08639.1"/>
    <property type="molecule type" value="Genomic_DNA"/>
</dbReference>
<accession>A0A0F9AGF6</accession>
<feature type="non-terminal residue" evidence="1">
    <location>
        <position position="36"/>
    </location>
</feature>
<comment type="caution">
    <text evidence="1">The sequence shown here is derived from an EMBL/GenBank/DDBJ whole genome shotgun (WGS) entry which is preliminary data.</text>
</comment>
<evidence type="ECO:0000313" key="1">
    <source>
        <dbReference type="EMBL" id="KKL08639.1"/>
    </source>
</evidence>